<name>A0ABS4MBX5_9LACO</name>
<keyword evidence="2" id="KW-1185">Reference proteome</keyword>
<evidence type="ECO:0000313" key="1">
    <source>
        <dbReference type="EMBL" id="MBP2057173.1"/>
    </source>
</evidence>
<dbReference type="Gene3D" id="3.30.160.250">
    <property type="match status" value="1"/>
</dbReference>
<dbReference type="SUPFAM" id="SSF143100">
    <property type="entry name" value="TTHA1013/TTHA0281-like"/>
    <property type="match status" value="1"/>
</dbReference>
<proteinExistence type="predicted"/>
<protein>
    <submittedName>
        <fullName evidence="1">RNase H-like HicB family nuclease</fullName>
    </submittedName>
</protein>
<organism evidence="1 2">
    <name type="scientific">Lactobacillus colini</name>
    <dbReference type="NCBI Taxonomy" id="1819254"/>
    <lineage>
        <taxon>Bacteria</taxon>
        <taxon>Bacillati</taxon>
        <taxon>Bacillota</taxon>
        <taxon>Bacilli</taxon>
        <taxon>Lactobacillales</taxon>
        <taxon>Lactobacillaceae</taxon>
        <taxon>Lactobacillus</taxon>
    </lineage>
</organism>
<dbReference type="InterPro" id="IPR035069">
    <property type="entry name" value="TTHA1013/TTHA0281-like"/>
</dbReference>
<evidence type="ECO:0000313" key="2">
    <source>
        <dbReference type="Proteomes" id="UP001519292"/>
    </source>
</evidence>
<sequence length="130" mass="14347">MKKDKIAIFPIIITETSDSKVKYTVHVPDLDRDTQGNTIAEAIEMGKDLIGTMSLVEKLPVNNTKIPKVGANSIATLVDVNISKYQRMNDDKTVKKTLTIPNYLNEEAKEAGLNFSAILTDALKQKLGIE</sequence>
<dbReference type="EMBL" id="JAGGLU010000001">
    <property type="protein sequence ID" value="MBP2057173.1"/>
    <property type="molecule type" value="Genomic_DNA"/>
</dbReference>
<gene>
    <name evidence="1" type="ORF">J2Z60_000335</name>
</gene>
<dbReference type="Proteomes" id="UP001519292">
    <property type="component" value="Unassembled WGS sequence"/>
</dbReference>
<accession>A0ABS4MBX5</accession>
<reference evidence="1 2" key="1">
    <citation type="submission" date="2021-03" db="EMBL/GenBank/DDBJ databases">
        <title>Genomic Encyclopedia of Type Strains, Phase IV (KMG-IV): sequencing the most valuable type-strain genomes for metagenomic binning, comparative biology and taxonomic classification.</title>
        <authorList>
            <person name="Goeker M."/>
        </authorList>
    </citation>
    <scope>NUCLEOTIDE SEQUENCE [LARGE SCALE GENOMIC DNA]</scope>
    <source>
        <strain evidence="1 2">DSM 101872</strain>
    </source>
</reference>
<comment type="caution">
    <text evidence="1">The sequence shown here is derived from an EMBL/GenBank/DDBJ whole genome shotgun (WGS) entry which is preliminary data.</text>
</comment>
<dbReference type="RefSeq" id="WP_209685750.1">
    <property type="nucleotide sequence ID" value="NZ_JAGGLU010000001.1"/>
</dbReference>